<dbReference type="InterPro" id="IPR003795">
    <property type="entry name" value="DUF192"/>
</dbReference>
<comment type="caution">
    <text evidence="1">The sequence shown here is derived from an EMBL/GenBank/DDBJ whole genome shotgun (WGS) entry which is preliminary data.</text>
</comment>
<accession>A0A235BTN7</accession>
<protein>
    <recommendedName>
        <fullName evidence="3">DUF192 domain-containing protein</fullName>
    </recommendedName>
</protein>
<gene>
    <name evidence="1" type="ORF">CH333_04830</name>
</gene>
<evidence type="ECO:0008006" key="3">
    <source>
        <dbReference type="Google" id="ProtNLM"/>
    </source>
</evidence>
<organism evidence="1 2">
    <name type="scientific">candidate division WOR-3 bacterium JGI_Cruoil_03_44_89</name>
    <dbReference type="NCBI Taxonomy" id="1973748"/>
    <lineage>
        <taxon>Bacteria</taxon>
        <taxon>Bacteria division WOR-3</taxon>
    </lineage>
</organism>
<evidence type="ECO:0000313" key="2">
    <source>
        <dbReference type="Proteomes" id="UP000215215"/>
    </source>
</evidence>
<evidence type="ECO:0000313" key="1">
    <source>
        <dbReference type="EMBL" id="OYD15823.1"/>
    </source>
</evidence>
<dbReference type="InterPro" id="IPR038695">
    <property type="entry name" value="Saro_0823-like_sf"/>
</dbReference>
<sequence length="141" mass="16122">MRGGEAVNKLLPYIFLLCLFLSCKEKKTLIYVGGIPLQIQVADSPGERERGLSGRKKIDGGMLFVFEEEGIHPFWMKDTYIPLSIAFIDRDGVIVSIRHMEPLYENRLYVPPKPILYTLEVEMGWYEKNGVNVGDSVTVRR</sequence>
<dbReference type="Pfam" id="PF02643">
    <property type="entry name" value="DUF192"/>
    <property type="match status" value="1"/>
</dbReference>
<dbReference type="PANTHER" id="PTHR37953:SF1">
    <property type="entry name" value="UPF0127 PROTEIN MJ1496"/>
    <property type="match status" value="1"/>
</dbReference>
<dbReference type="Proteomes" id="UP000215215">
    <property type="component" value="Unassembled WGS sequence"/>
</dbReference>
<dbReference type="AlphaFoldDB" id="A0A235BTN7"/>
<dbReference type="EMBL" id="NOZQ01000101">
    <property type="protein sequence ID" value="OYD15823.1"/>
    <property type="molecule type" value="Genomic_DNA"/>
</dbReference>
<name>A0A235BTN7_UNCW3</name>
<dbReference type="PROSITE" id="PS51257">
    <property type="entry name" value="PROKAR_LIPOPROTEIN"/>
    <property type="match status" value="1"/>
</dbReference>
<dbReference type="PANTHER" id="PTHR37953">
    <property type="entry name" value="UPF0127 PROTEIN MJ1496"/>
    <property type="match status" value="1"/>
</dbReference>
<reference evidence="1 2" key="1">
    <citation type="submission" date="2017-07" db="EMBL/GenBank/DDBJ databases">
        <title>Recovery of genomes from metagenomes via a dereplication, aggregation, and scoring strategy.</title>
        <authorList>
            <person name="Sieber C.M."/>
            <person name="Probst A.J."/>
            <person name="Sharrar A."/>
            <person name="Thomas B.C."/>
            <person name="Hess M."/>
            <person name="Tringe S.G."/>
            <person name="Banfield J.F."/>
        </authorList>
    </citation>
    <scope>NUCLEOTIDE SEQUENCE [LARGE SCALE GENOMIC DNA]</scope>
    <source>
        <strain evidence="1">JGI_Cruoil_03_44_89</strain>
    </source>
</reference>
<proteinExistence type="predicted"/>
<dbReference type="Gene3D" id="2.60.120.1140">
    <property type="entry name" value="Protein of unknown function DUF192"/>
    <property type="match status" value="1"/>
</dbReference>